<evidence type="ECO:0000313" key="1">
    <source>
        <dbReference type="EMBL" id="KAG0490105.1"/>
    </source>
</evidence>
<dbReference type="AlphaFoldDB" id="A0A835VAT5"/>
<name>A0A835VAT5_VANPL</name>
<comment type="caution">
    <text evidence="1">The sequence shown here is derived from an EMBL/GenBank/DDBJ whole genome shotgun (WGS) entry which is preliminary data.</text>
</comment>
<reference evidence="1 2" key="1">
    <citation type="journal article" date="2020" name="Nat. Food">
        <title>A phased Vanilla planifolia genome enables genetic improvement of flavour and production.</title>
        <authorList>
            <person name="Hasing T."/>
            <person name="Tang H."/>
            <person name="Brym M."/>
            <person name="Khazi F."/>
            <person name="Huang T."/>
            <person name="Chambers A.H."/>
        </authorList>
    </citation>
    <scope>NUCLEOTIDE SEQUENCE [LARGE SCALE GENOMIC DNA]</scope>
    <source>
        <tissue evidence="1">Leaf</tissue>
    </source>
</reference>
<protein>
    <submittedName>
        <fullName evidence="1">Uncharacterized protein</fullName>
    </submittedName>
</protein>
<evidence type="ECO:0000313" key="2">
    <source>
        <dbReference type="Proteomes" id="UP000639772"/>
    </source>
</evidence>
<proteinExistence type="predicted"/>
<accession>A0A835VAT5</accession>
<dbReference type="Proteomes" id="UP000639772">
    <property type="component" value="Chromosome 3"/>
</dbReference>
<dbReference type="EMBL" id="JADCNM010000003">
    <property type="protein sequence ID" value="KAG0490105.1"/>
    <property type="molecule type" value="Genomic_DNA"/>
</dbReference>
<dbReference type="OrthoDB" id="1729438at2759"/>
<organism evidence="1 2">
    <name type="scientific">Vanilla planifolia</name>
    <name type="common">Vanilla</name>
    <dbReference type="NCBI Taxonomy" id="51239"/>
    <lineage>
        <taxon>Eukaryota</taxon>
        <taxon>Viridiplantae</taxon>
        <taxon>Streptophyta</taxon>
        <taxon>Embryophyta</taxon>
        <taxon>Tracheophyta</taxon>
        <taxon>Spermatophyta</taxon>
        <taxon>Magnoliopsida</taxon>
        <taxon>Liliopsida</taxon>
        <taxon>Asparagales</taxon>
        <taxon>Orchidaceae</taxon>
        <taxon>Vanilloideae</taxon>
        <taxon>Vanilleae</taxon>
        <taxon>Vanilla</taxon>
    </lineage>
</organism>
<sequence>MSYILWIPRVYFLREGIANEDAFRISLFVSTLKESAFDCYVMLPEGSIHSWADMERNQFSTDSMKITLSPQPGVFKKQTKRVGTGAPLWGIDFWELLYYTIIESQESK</sequence>
<gene>
    <name evidence="1" type="ORF">HPP92_006968</name>
</gene>